<evidence type="ECO:0000313" key="3">
    <source>
        <dbReference type="Proteomes" id="UP000192578"/>
    </source>
</evidence>
<feature type="compositionally biased region" description="Basic residues" evidence="1">
    <location>
        <begin position="20"/>
        <end position="29"/>
    </location>
</feature>
<gene>
    <name evidence="2" type="ORF">BV898_04168</name>
</gene>
<evidence type="ECO:0000313" key="2">
    <source>
        <dbReference type="EMBL" id="OQV21957.1"/>
    </source>
</evidence>
<protein>
    <submittedName>
        <fullName evidence="2">Uncharacterized protein</fullName>
    </submittedName>
</protein>
<dbReference type="AlphaFoldDB" id="A0A1W0X332"/>
<reference evidence="3" key="1">
    <citation type="submission" date="2017-01" db="EMBL/GenBank/DDBJ databases">
        <title>Comparative genomics of anhydrobiosis in the tardigrade Hypsibius dujardini.</title>
        <authorList>
            <person name="Yoshida Y."/>
            <person name="Koutsovoulos G."/>
            <person name="Laetsch D."/>
            <person name="Stevens L."/>
            <person name="Kumar S."/>
            <person name="Horikawa D."/>
            <person name="Ishino K."/>
            <person name="Komine S."/>
            <person name="Tomita M."/>
            <person name="Blaxter M."/>
            <person name="Arakawa K."/>
        </authorList>
    </citation>
    <scope>NUCLEOTIDE SEQUENCE [LARGE SCALE GENOMIC DNA]</scope>
    <source>
        <strain evidence="3">Z151</strain>
    </source>
</reference>
<sequence>MLEVTTEEGGGGGHGGGGRHSQHHTHRKSSGNCYSSTNRNDIRLWNGTAPGAIGKDPCLDVPFLRKFPAKEASKLVEKIPLQYCSYPAAVMAG</sequence>
<name>A0A1W0X332_HYPEX</name>
<feature type="compositionally biased region" description="Gly residues" evidence="1">
    <location>
        <begin position="8"/>
        <end position="19"/>
    </location>
</feature>
<evidence type="ECO:0000256" key="1">
    <source>
        <dbReference type="SAM" id="MobiDB-lite"/>
    </source>
</evidence>
<dbReference type="OrthoDB" id="10576726at2759"/>
<keyword evidence="3" id="KW-1185">Reference proteome</keyword>
<organism evidence="2 3">
    <name type="scientific">Hypsibius exemplaris</name>
    <name type="common">Freshwater tardigrade</name>
    <dbReference type="NCBI Taxonomy" id="2072580"/>
    <lineage>
        <taxon>Eukaryota</taxon>
        <taxon>Metazoa</taxon>
        <taxon>Ecdysozoa</taxon>
        <taxon>Tardigrada</taxon>
        <taxon>Eutardigrada</taxon>
        <taxon>Parachela</taxon>
        <taxon>Hypsibioidea</taxon>
        <taxon>Hypsibiidae</taxon>
        <taxon>Hypsibius</taxon>
    </lineage>
</organism>
<accession>A0A1W0X332</accession>
<proteinExistence type="predicted"/>
<feature type="region of interest" description="Disordered" evidence="1">
    <location>
        <begin position="1"/>
        <end position="37"/>
    </location>
</feature>
<dbReference type="Proteomes" id="UP000192578">
    <property type="component" value="Unassembled WGS sequence"/>
</dbReference>
<dbReference type="EMBL" id="MTYJ01000020">
    <property type="protein sequence ID" value="OQV21957.1"/>
    <property type="molecule type" value="Genomic_DNA"/>
</dbReference>
<comment type="caution">
    <text evidence="2">The sequence shown here is derived from an EMBL/GenBank/DDBJ whole genome shotgun (WGS) entry which is preliminary data.</text>
</comment>